<keyword evidence="3" id="KW-1185">Reference proteome</keyword>
<proteinExistence type="predicted"/>
<evidence type="ECO:0000313" key="2">
    <source>
        <dbReference type="EMBL" id="SFI65104.1"/>
    </source>
</evidence>
<name>A0A1I3JY51_9RHOB</name>
<evidence type="ECO:0000313" key="3">
    <source>
        <dbReference type="Proteomes" id="UP000199110"/>
    </source>
</evidence>
<keyword evidence="1" id="KW-1133">Transmembrane helix</keyword>
<organism evidence="2 3">
    <name type="scientific">Jannaschia pohangensis</name>
    <dbReference type="NCBI Taxonomy" id="390807"/>
    <lineage>
        <taxon>Bacteria</taxon>
        <taxon>Pseudomonadati</taxon>
        <taxon>Pseudomonadota</taxon>
        <taxon>Alphaproteobacteria</taxon>
        <taxon>Rhodobacterales</taxon>
        <taxon>Roseobacteraceae</taxon>
        <taxon>Jannaschia</taxon>
    </lineage>
</organism>
<keyword evidence="1" id="KW-0812">Transmembrane</keyword>
<sequence>MLAPASNARLADRDGFRSGFALIVVLMGLLMIAAVTTIAMQTRQATIFRSAVEGDLIVANASGADIVRLALSMKMEDADIRVVELGNRQVELLDVGGLIDLNSAAPGLIDRLIERLGGGTAELAAYRTWRREGRRLVRVDDFIRVTGLVGVDIDLRKVATVHSGRTGISPEVAPSDVLDLIGMSENDLPEQWVSPASGHTFMVNIVSPSGTRRGLGIGTAAPAGLSVAVSVLSLRN</sequence>
<accession>A0A1I3JY51</accession>
<gene>
    <name evidence="2" type="ORF">SAMN04488095_1470</name>
</gene>
<dbReference type="Proteomes" id="UP000199110">
    <property type="component" value="Unassembled WGS sequence"/>
</dbReference>
<dbReference type="AlphaFoldDB" id="A0A1I3JY51"/>
<protein>
    <submittedName>
        <fullName evidence="2">Uncharacterized protein</fullName>
    </submittedName>
</protein>
<keyword evidence="1" id="KW-0472">Membrane</keyword>
<dbReference type="RefSeq" id="WP_139212294.1">
    <property type="nucleotide sequence ID" value="NZ_FORA01000001.1"/>
</dbReference>
<reference evidence="2 3" key="1">
    <citation type="submission" date="2016-10" db="EMBL/GenBank/DDBJ databases">
        <authorList>
            <person name="de Groot N.N."/>
        </authorList>
    </citation>
    <scope>NUCLEOTIDE SEQUENCE [LARGE SCALE GENOMIC DNA]</scope>
    <source>
        <strain evidence="2 3">DSM 19073</strain>
    </source>
</reference>
<evidence type="ECO:0000256" key="1">
    <source>
        <dbReference type="SAM" id="Phobius"/>
    </source>
</evidence>
<dbReference type="OrthoDB" id="7867117at2"/>
<dbReference type="EMBL" id="FORA01000001">
    <property type="protein sequence ID" value="SFI65104.1"/>
    <property type="molecule type" value="Genomic_DNA"/>
</dbReference>
<feature type="transmembrane region" description="Helical" evidence="1">
    <location>
        <begin position="20"/>
        <end position="40"/>
    </location>
</feature>